<organism evidence="1 2">
    <name type="scientific">Teichococcus vastitatis</name>
    <dbReference type="NCBI Taxonomy" id="2307076"/>
    <lineage>
        <taxon>Bacteria</taxon>
        <taxon>Pseudomonadati</taxon>
        <taxon>Pseudomonadota</taxon>
        <taxon>Alphaproteobacteria</taxon>
        <taxon>Acetobacterales</taxon>
        <taxon>Roseomonadaceae</taxon>
        <taxon>Roseomonas</taxon>
    </lineage>
</organism>
<dbReference type="EMBL" id="JALBUU010000125">
    <property type="protein sequence ID" value="MCI0757164.1"/>
    <property type="molecule type" value="Genomic_DNA"/>
</dbReference>
<dbReference type="RefSeq" id="WP_157985943.1">
    <property type="nucleotide sequence ID" value="NZ_JALBUU010000125.1"/>
</dbReference>
<evidence type="ECO:0000313" key="2">
    <source>
        <dbReference type="Proteomes" id="UP001201985"/>
    </source>
</evidence>
<comment type="caution">
    <text evidence="1">The sequence shown here is derived from an EMBL/GenBank/DDBJ whole genome shotgun (WGS) entry which is preliminary data.</text>
</comment>
<name>A0ABS9WEU3_9PROT</name>
<reference evidence="1 2" key="1">
    <citation type="submission" date="2022-03" db="EMBL/GenBank/DDBJ databases">
        <title>Complete genome analysis of Roseomonas KG 17.1 : a prolific producer of plant growth promoters.</title>
        <authorList>
            <person name="Saadouli I."/>
            <person name="Najjari A."/>
            <person name="Mosbah A."/>
            <person name="Ouzari H.I."/>
        </authorList>
    </citation>
    <scope>NUCLEOTIDE SEQUENCE [LARGE SCALE GENOMIC DNA]</scope>
    <source>
        <strain evidence="1 2">KG17-1</strain>
    </source>
</reference>
<keyword evidence="2" id="KW-1185">Reference proteome</keyword>
<evidence type="ECO:0000313" key="1">
    <source>
        <dbReference type="EMBL" id="MCI0757164.1"/>
    </source>
</evidence>
<sequence length="74" mass="8279">MDHQIEDYSTSETDYLPHVIARCVDKANRHQKAYRFRLNGAVVVVAPGQTAASVNEEVQKQWQMGRTHPAAGVT</sequence>
<proteinExistence type="predicted"/>
<accession>A0ABS9WEU3</accession>
<protein>
    <submittedName>
        <fullName evidence="1">Uncharacterized protein</fullName>
    </submittedName>
</protein>
<gene>
    <name evidence="1" type="ORF">MON41_26400</name>
</gene>
<dbReference type="Proteomes" id="UP001201985">
    <property type="component" value="Unassembled WGS sequence"/>
</dbReference>